<dbReference type="SUPFAM" id="SSF49599">
    <property type="entry name" value="TRAF domain-like"/>
    <property type="match status" value="2"/>
</dbReference>
<accession>A0AAD5P323</accession>
<dbReference type="SMART" id="SM00061">
    <property type="entry name" value="MATH"/>
    <property type="match status" value="2"/>
</dbReference>
<dbReference type="AlphaFoldDB" id="A0AAD5P323"/>
<dbReference type="EMBL" id="JAJSOW010000003">
    <property type="protein sequence ID" value="KAI9195371.1"/>
    <property type="molecule type" value="Genomic_DNA"/>
</dbReference>
<comment type="caution">
    <text evidence="2">The sequence shown here is derived from an EMBL/GenBank/DDBJ whole genome shotgun (WGS) entry which is preliminary data.</text>
</comment>
<gene>
    <name evidence="2" type="ORF">LWI28_014243</name>
</gene>
<reference evidence="2" key="2">
    <citation type="submission" date="2023-02" db="EMBL/GenBank/DDBJ databases">
        <authorList>
            <person name="Swenson N.G."/>
            <person name="Wegrzyn J.L."/>
            <person name="Mcevoy S.L."/>
        </authorList>
    </citation>
    <scope>NUCLEOTIDE SEQUENCE</scope>
    <source>
        <strain evidence="2">91603</strain>
        <tissue evidence="2">Leaf</tissue>
    </source>
</reference>
<feature type="domain" description="MATH" evidence="1">
    <location>
        <begin position="224"/>
        <end position="348"/>
    </location>
</feature>
<feature type="domain" description="MATH" evidence="1">
    <location>
        <begin position="67"/>
        <end position="202"/>
    </location>
</feature>
<proteinExistence type="predicted"/>
<organism evidence="2 3">
    <name type="scientific">Acer negundo</name>
    <name type="common">Box elder</name>
    <dbReference type="NCBI Taxonomy" id="4023"/>
    <lineage>
        <taxon>Eukaryota</taxon>
        <taxon>Viridiplantae</taxon>
        <taxon>Streptophyta</taxon>
        <taxon>Embryophyta</taxon>
        <taxon>Tracheophyta</taxon>
        <taxon>Spermatophyta</taxon>
        <taxon>Magnoliopsida</taxon>
        <taxon>eudicotyledons</taxon>
        <taxon>Gunneridae</taxon>
        <taxon>Pentapetalae</taxon>
        <taxon>rosids</taxon>
        <taxon>malvids</taxon>
        <taxon>Sapindales</taxon>
        <taxon>Sapindaceae</taxon>
        <taxon>Hippocastanoideae</taxon>
        <taxon>Acereae</taxon>
        <taxon>Acer</taxon>
    </lineage>
</organism>
<dbReference type="PROSITE" id="PS50144">
    <property type="entry name" value="MATH"/>
    <property type="match status" value="2"/>
</dbReference>
<dbReference type="PANTHER" id="PTHR46162">
    <property type="entry name" value="TRAF-LIKE FAMILY PROTEIN"/>
    <property type="match status" value="1"/>
</dbReference>
<evidence type="ECO:0000313" key="3">
    <source>
        <dbReference type="Proteomes" id="UP001064489"/>
    </source>
</evidence>
<dbReference type="InterPro" id="IPR008974">
    <property type="entry name" value="TRAF-like"/>
</dbReference>
<dbReference type="Proteomes" id="UP001064489">
    <property type="component" value="Chromosome 1"/>
</dbReference>
<protein>
    <recommendedName>
        <fullName evidence="1">MATH domain-containing protein</fullName>
    </recommendedName>
</protein>
<name>A0AAD5P323_ACENE</name>
<dbReference type="InterPro" id="IPR002083">
    <property type="entry name" value="MATH/TRAF_dom"/>
</dbReference>
<dbReference type="Pfam" id="PF22486">
    <property type="entry name" value="MATH_2"/>
    <property type="match status" value="2"/>
</dbReference>
<reference evidence="2" key="1">
    <citation type="journal article" date="2022" name="Plant J.">
        <title>Strategies of tolerance reflected in two North American maple genomes.</title>
        <authorList>
            <person name="McEvoy S.L."/>
            <person name="Sezen U.U."/>
            <person name="Trouern-Trend A."/>
            <person name="McMahon S.M."/>
            <person name="Schaberg P.G."/>
            <person name="Yang J."/>
            <person name="Wegrzyn J.L."/>
            <person name="Swenson N.G."/>
        </authorList>
    </citation>
    <scope>NUCLEOTIDE SEQUENCE</scope>
    <source>
        <strain evidence="2">91603</strain>
    </source>
</reference>
<dbReference type="Gene3D" id="2.60.210.10">
    <property type="entry name" value="Apoptosis, Tumor Necrosis Factor Receptor Associated Protein 2, Chain A"/>
    <property type="match status" value="2"/>
</dbReference>
<keyword evidence="3" id="KW-1185">Reference proteome</keyword>
<dbReference type="CDD" id="cd00121">
    <property type="entry name" value="MATH"/>
    <property type="match status" value="2"/>
</dbReference>
<dbReference type="PANTHER" id="PTHR46162:SF2">
    <property type="entry name" value="ANKYRIN REPEAT-CONTAINING PROTEIN-RELATED"/>
    <property type="match status" value="1"/>
</dbReference>
<evidence type="ECO:0000313" key="2">
    <source>
        <dbReference type="EMBL" id="KAI9195371.1"/>
    </source>
</evidence>
<evidence type="ECO:0000259" key="1">
    <source>
        <dbReference type="PROSITE" id="PS50144"/>
    </source>
</evidence>
<sequence>MQSSKAKDNSFNLQKLGILASICSLYIAYKANWGDLFTYFSVENFVAMASFVDEQNEVVRFISDAPPTHYKLKIQLFSLLVENAVEKYESAEFEAGGYKWKLVLYPNGNKSKNVKDHISLYLTLTDTSSLLLGWEVYAVLRLFLLDQRKDKYLTVQDAIGEKSHFHESKLECGFDHFVPLKTFNDASNGYLVDDKCVFGTEVFVTKERGRVKAECLSLIKDTCSVKYVWKIENFSKLNESYYYSEAFSAGGHTWKILIFPKGLGSLYGSYISLYLDLVQYTPDSKAYTDCTLRIVDQLQAKHIAFKADHCFTPTNFFYGWPRFVTPSYLNDPGNGCLVKDVCVVEAEVKVWGCQSSTADIVK</sequence>